<dbReference type="AlphaFoldDB" id="A0A2P4Y9G8"/>
<comment type="caution">
    <text evidence="1">The sequence shown here is derived from an EMBL/GenBank/DDBJ whole genome shotgun (WGS) entry which is preliminary data.</text>
</comment>
<evidence type="ECO:0000313" key="2">
    <source>
        <dbReference type="Proteomes" id="UP000237271"/>
    </source>
</evidence>
<organism evidence="1 2">
    <name type="scientific">Phytophthora palmivora</name>
    <dbReference type="NCBI Taxonomy" id="4796"/>
    <lineage>
        <taxon>Eukaryota</taxon>
        <taxon>Sar</taxon>
        <taxon>Stramenopiles</taxon>
        <taxon>Oomycota</taxon>
        <taxon>Peronosporomycetes</taxon>
        <taxon>Peronosporales</taxon>
        <taxon>Peronosporaceae</taxon>
        <taxon>Phytophthora</taxon>
    </lineage>
</organism>
<dbReference type="Proteomes" id="UP000237271">
    <property type="component" value="Unassembled WGS sequence"/>
</dbReference>
<keyword evidence="2" id="KW-1185">Reference proteome</keyword>
<sequence length="227" mass="25469">MLKAHKSVNNQKPGLIAPNPVRLVLDAYEAENYVHYRVRTSEKRDKYDRMWCTHTASQPSRGAGRLDTDSTFTGCEASFAIRSVTVVEDGTATWKVRIDAETEISLHNHKTTKAIYESYSGPTSSTLSHNVRHNLGLLTEMKTSTADINRSLADKIDIAITPQQTRNFVRHILGSTTLERTKALLDTFADEQGITSYLSRIKWISRASSRCRQPFKKLVSSNGVTHS</sequence>
<evidence type="ECO:0000313" key="1">
    <source>
        <dbReference type="EMBL" id="POM74458.1"/>
    </source>
</evidence>
<dbReference type="EMBL" id="NCKW01004867">
    <property type="protein sequence ID" value="POM74458.1"/>
    <property type="molecule type" value="Genomic_DNA"/>
</dbReference>
<dbReference type="OrthoDB" id="127359at2759"/>
<gene>
    <name evidence="1" type="ORF">PHPALM_8587</name>
</gene>
<name>A0A2P4Y9G8_9STRA</name>
<protein>
    <submittedName>
        <fullName evidence="1">Uncharacterized protein</fullName>
    </submittedName>
</protein>
<accession>A0A2P4Y9G8</accession>
<proteinExistence type="predicted"/>
<reference evidence="1 2" key="1">
    <citation type="journal article" date="2017" name="Genome Biol. Evol.">
        <title>Phytophthora megakarya and P. palmivora, closely related causal agents of cacao black pod rot, underwent increases in genome sizes and gene numbers by different mechanisms.</title>
        <authorList>
            <person name="Ali S.S."/>
            <person name="Shao J."/>
            <person name="Lary D.J."/>
            <person name="Kronmiller B."/>
            <person name="Shen D."/>
            <person name="Strem M.D."/>
            <person name="Amoako-Attah I."/>
            <person name="Akrofi A.Y."/>
            <person name="Begoude B.A."/>
            <person name="Ten Hoopen G.M."/>
            <person name="Coulibaly K."/>
            <person name="Kebe B.I."/>
            <person name="Melnick R.L."/>
            <person name="Guiltinan M.J."/>
            <person name="Tyler B.M."/>
            <person name="Meinhardt L.W."/>
            <person name="Bailey B.A."/>
        </authorList>
    </citation>
    <scope>NUCLEOTIDE SEQUENCE [LARGE SCALE GENOMIC DNA]</scope>
    <source>
        <strain evidence="2">sbr112.9</strain>
    </source>
</reference>